<dbReference type="GO" id="GO:0009001">
    <property type="term" value="F:serine O-acetyltransferase activity"/>
    <property type="evidence" value="ECO:0007669"/>
    <property type="project" value="UniProtKB-EC"/>
</dbReference>
<dbReference type="STRING" id="1777141.AWB80_04886"/>
<dbReference type="GO" id="GO:0006535">
    <property type="term" value="P:cysteine biosynthetic process from serine"/>
    <property type="evidence" value="ECO:0007669"/>
    <property type="project" value="InterPro"/>
</dbReference>
<evidence type="ECO:0000256" key="9">
    <source>
        <dbReference type="ARBA" id="ARBA00049486"/>
    </source>
</evidence>
<keyword evidence="4" id="KW-0963">Cytoplasm</keyword>
<keyword evidence="5" id="KW-0028">Amino-acid biosynthesis</keyword>
<evidence type="ECO:0000256" key="1">
    <source>
        <dbReference type="ARBA" id="ARBA00004496"/>
    </source>
</evidence>
<evidence type="ECO:0000256" key="8">
    <source>
        <dbReference type="ARBA" id="ARBA00023315"/>
    </source>
</evidence>
<dbReference type="CDD" id="cd03354">
    <property type="entry name" value="LbH_SAT"/>
    <property type="match status" value="1"/>
</dbReference>
<dbReference type="Gene3D" id="2.160.10.10">
    <property type="entry name" value="Hexapeptide repeat proteins"/>
    <property type="match status" value="1"/>
</dbReference>
<evidence type="ECO:0000256" key="2">
    <source>
        <dbReference type="ARBA" id="ARBA00007274"/>
    </source>
</evidence>
<dbReference type="SUPFAM" id="SSF51161">
    <property type="entry name" value="Trimeric LpxA-like enzymes"/>
    <property type="match status" value="1"/>
</dbReference>
<dbReference type="RefSeq" id="WP_061177256.1">
    <property type="nucleotide sequence ID" value="NZ_FCOE02000018.1"/>
</dbReference>
<evidence type="ECO:0000313" key="11">
    <source>
        <dbReference type="Proteomes" id="UP000054911"/>
    </source>
</evidence>
<dbReference type="Proteomes" id="UP000054911">
    <property type="component" value="Unassembled WGS sequence"/>
</dbReference>
<comment type="catalytic activity">
    <reaction evidence="9">
        <text>L-serine + acetyl-CoA = O-acetyl-L-serine + CoA</text>
        <dbReference type="Rhea" id="RHEA:24560"/>
        <dbReference type="ChEBI" id="CHEBI:33384"/>
        <dbReference type="ChEBI" id="CHEBI:57287"/>
        <dbReference type="ChEBI" id="CHEBI:57288"/>
        <dbReference type="ChEBI" id="CHEBI:58340"/>
        <dbReference type="EC" id="2.3.1.30"/>
    </reaction>
</comment>
<dbReference type="InterPro" id="IPR005881">
    <property type="entry name" value="Ser_O-AcTrfase"/>
</dbReference>
<gene>
    <name evidence="10" type="ORF">AWB80_04886</name>
</gene>
<keyword evidence="6" id="KW-0808">Transferase</keyword>
<dbReference type="FunFam" id="2.160.10.10:FF:000007">
    <property type="entry name" value="Serine acetyltransferase"/>
    <property type="match status" value="1"/>
</dbReference>
<dbReference type="PANTHER" id="PTHR42811">
    <property type="entry name" value="SERINE ACETYLTRANSFERASE"/>
    <property type="match status" value="1"/>
</dbReference>
<dbReference type="Pfam" id="PF00132">
    <property type="entry name" value="Hexapep"/>
    <property type="match status" value="1"/>
</dbReference>
<dbReference type="FunFam" id="1.10.3130.10:FF:000002">
    <property type="entry name" value="Serine acetyltransferase"/>
    <property type="match status" value="1"/>
</dbReference>
<dbReference type="EMBL" id="FCOE02000018">
    <property type="protein sequence ID" value="SAK79256.1"/>
    <property type="molecule type" value="Genomic_DNA"/>
</dbReference>
<comment type="similarity">
    <text evidence="2">Belongs to the transferase hexapeptide repeat family.</text>
</comment>
<comment type="caution">
    <text evidence="10">The sequence shown here is derived from an EMBL/GenBank/DDBJ whole genome shotgun (WGS) entry which is preliminary data.</text>
</comment>
<keyword evidence="11" id="KW-1185">Reference proteome</keyword>
<keyword evidence="8" id="KW-0012">Acyltransferase</keyword>
<dbReference type="OrthoDB" id="9801456at2"/>
<evidence type="ECO:0000256" key="3">
    <source>
        <dbReference type="ARBA" id="ARBA00013266"/>
    </source>
</evidence>
<evidence type="ECO:0000256" key="6">
    <source>
        <dbReference type="ARBA" id="ARBA00022679"/>
    </source>
</evidence>
<keyword evidence="7" id="KW-0677">Repeat</keyword>
<evidence type="ECO:0000313" key="10">
    <source>
        <dbReference type="EMBL" id="SAK79256.1"/>
    </source>
</evidence>
<comment type="subcellular location">
    <subcellularLocation>
        <location evidence="1">Cytoplasm</location>
    </subcellularLocation>
</comment>
<protein>
    <recommendedName>
        <fullName evidence="3">serine O-acetyltransferase</fullName>
        <ecNumber evidence="3">2.3.1.30</ecNumber>
    </recommendedName>
</protein>
<dbReference type="InterPro" id="IPR001451">
    <property type="entry name" value="Hexapep"/>
</dbReference>
<dbReference type="InterPro" id="IPR011004">
    <property type="entry name" value="Trimer_LpxA-like_sf"/>
</dbReference>
<organism evidence="10 11">
    <name type="scientific">Caballeronia pedi</name>
    <dbReference type="NCBI Taxonomy" id="1777141"/>
    <lineage>
        <taxon>Bacteria</taxon>
        <taxon>Pseudomonadati</taxon>
        <taxon>Pseudomonadota</taxon>
        <taxon>Betaproteobacteria</taxon>
        <taxon>Burkholderiales</taxon>
        <taxon>Burkholderiaceae</taxon>
        <taxon>Caballeronia</taxon>
    </lineage>
</organism>
<name>A0A158CBG3_9BURK</name>
<evidence type="ECO:0000256" key="7">
    <source>
        <dbReference type="ARBA" id="ARBA00022737"/>
    </source>
</evidence>
<evidence type="ECO:0000256" key="5">
    <source>
        <dbReference type="ARBA" id="ARBA00022605"/>
    </source>
</evidence>
<proteinExistence type="inferred from homology"/>
<reference evidence="10" key="1">
    <citation type="submission" date="2016-01" db="EMBL/GenBank/DDBJ databases">
        <authorList>
            <person name="Peeters C."/>
        </authorList>
    </citation>
    <scope>NUCLEOTIDE SEQUENCE [LARGE SCALE GENOMIC DNA]</scope>
    <source>
        <strain evidence="10">LMG 29323</strain>
    </source>
</reference>
<evidence type="ECO:0000256" key="4">
    <source>
        <dbReference type="ARBA" id="ARBA00022490"/>
    </source>
</evidence>
<dbReference type="NCBIfam" id="TIGR01172">
    <property type="entry name" value="cysE"/>
    <property type="match status" value="1"/>
</dbReference>
<dbReference type="InterPro" id="IPR045304">
    <property type="entry name" value="LbH_SAT"/>
</dbReference>
<dbReference type="GO" id="GO:0005737">
    <property type="term" value="C:cytoplasm"/>
    <property type="evidence" value="ECO:0007669"/>
    <property type="project" value="UniProtKB-SubCell"/>
</dbReference>
<accession>A0A158CBG3</accession>
<sequence length="263" mass="28285">MFDRLREDIAAIRERDPAARSAWEVVTCYPGLHAIVLHRFAHACWRRQWRWLARFVSQLARFLTGIEIHPGATLGRRVFIDHGMGVVIGETAEIGDDCTIYQGVTLGGTSLTRGAKRHPTLERGVIVGAGAKVLGGFTIGAEAKIGSNAVVVKPVPAGGTAVGNPARIVMPAVSRPKEPKHEGFCAYGITPNADDPMSLAIHGLIDHASTQTQRIDEIVAALERLGARVEALNAVDGAALVDLKRLCTSMDGKTEERTESLAR</sequence>
<dbReference type="AlphaFoldDB" id="A0A158CBG3"/>
<dbReference type="Gene3D" id="1.10.3130.10">
    <property type="entry name" value="serine acetyltransferase, domain 1"/>
    <property type="match status" value="1"/>
</dbReference>
<dbReference type="EC" id="2.3.1.30" evidence="3"/>
<dbReference type="InterPro" id="IPR053376">
    <property type="entry name" value="Serine_acetyltransferase"/>
</dbReference>
<dbReference type="NCBIfam" id="NF041874">
    <property type="entry name" value="EPS_EpsC"/>
    <property type="match status" value="1"/>
</dbReference>
<dbReference type="InterPro" id="IPR042122">
    <property type="entry name" value="Ser_AcTrfase_N_sf"/>
</dbReference>